<reference evidence="2 3" key="1">
    <citation type="submission" date="2020-08" db="EMBL/GenBank/DDBJ databases">
        <title>Genomic Encyclopedia of Type Strains, Phase IV (KMG-IV): sequencing the most valuable type-strain genomes for metagenomic binning, comparative biology and taxonomic classification.</title>
        <authorList>
            <person name="Goeker M."/>
        </authorList>
    </citation>
    <scope>NUCLEOTIDE SEQUENCE [LARGE SCALE GENOMIC DNA]</scope>
    <source>
        <strain evidence="2 3">DSM 2163</strain>
    </source>
</reference>
<dbReference type="RefSeq" id="WP_183572722.1">
    <property type="nucleotide sequence ID" value="NZ_JACHOP010000024.1"/>
</dbReference>
<dbReference type="EMBL" id="JACHOP010000024">
    <property type="protein sequence ID" value="MBB5759505.1"/>
    <property type="molecule type" value="Genomic_DNA"/>
</dbReference>
<dbReference type="Proteomes" id="UP000583454">
    <property type="component" value="Unassembled WGS sequence"/>
</dbReference>
<gene>
    <name evidence="2" type="ORF">HNR00_004239</name>
</gene>
<evidence type="ECO:0000313" key="3">
    <source>
        <dbReference type="Proteomes" id="UP000583454"/>
    </source>
</evidence>
<proteinExistence type="predicted"/>
<feature type="transmembrane region" description="Helical" evidence="1">
    <location>
        <begin position="7"/>
        <end position="29"/>
    </location>
</feature>
<evidence type="ECO:0000256" key="1">
    <source>
        <dbReference type="SAM" id="Phobius"/>
    </source>
</evidence>
<name>A0A840ZR40_9HYPH</name>
<dbReference type="AlphaFoldDB" id="A0A840ZR40"/>
<evidence type="ECO:0000313" key="2">
    <source>
        <dbReference type="EMBL" id="MBB5759505.1"/>
    </source>
</evidence>
<keyword evidence="1" id="KW-0812">Transmembrane</keyword>
<keyword evidence="1" id="KW-0472">Membrane</keyword>
<sequence length="157" mass="17087">MKAVLPWLVRALAIVGLCGLSLVGVFFVLSRGWPVIPDESHFGPPIVSPAGTHKAIVISHEGDGWLSRYCYRSVVVLAADVSPEQDRSGDAVVFEGPCDNFSPSGARVEASPRVEWMSSDGLLISFSIQTTVMRASTVKLRKQDESGSIRVRFEVRD</sequence>
<keyword evidence="3" id="KW-1185">Reference proteome</keyword>
<protein>
    <submittedName>
        <fullName evidence="2">Uncharacterized protein</fullName>
    </submittedName>
</protein>
<accession>A0A840ZR40</accession>
<keyword evidence="1" id="KW-1133">Transmembrane helix</keyword>
<comment type="caution">
    <text evidence="2">The sequence shown here is derived from an EMBL/GenBank/DDBJ whole genome shotgun (WGS) entry which is preliminary data.</text>
</comment>
<organism evidence="2 3">
    <name type="scientific">Methylorubrum rhodinum</name>
    <dbReference type="NCBI Taxonomy" id="29428"/>
    <lineage>
        <taxon>Bacteria</taxon>
        <taxon>Pseudomonadati</taxon>
        <taxon>Pseudomonadota</taxon>
        <taxon>Alphaproteobacteria</taxon>
        <taxon>Hyphomicrobiales</taxon>
        <taxon>Methylobacteriaceae</taxon>
        <taxon>Methylorubrum</taxon>
    </lineage>
</organism>